<dbReference type="RefSeq" id="XP_011128921.1">
    <property type="nucleotide sequence ID" value="XM_011130619.1"/>
</dbReference>
<gene>
    <name evidence="2" type="ORF">GNI_014320</name>
</gene>
<dbReference type="AlphaFoldDB" id="A0A023BCK6"/>
<dbReference type="GeneID" id="22910785"/>
<organism evidence="2 3">
    <name type="scientific">Gregarina niphandrodes</name>
    <name type="common">Septate eugregarine</name>
    <dbReference type="NCBI Taxonomy" id="110365"/>
    <lineage>
        <taxon>Eukaryota</taxon>
        <taxon>Sar</taxon>
        <taxon>Alveolata</taxon>
        <taxon>Apicomplexa</taxon>
        <taxon>Conoidasida</taxon>
        <taxon>Gregarinasina</taxon>
        <taxon>Eugregarinorida</taxon>
        <taxon>Gregarinidae</taxon>
        <taxon>Gregarina</taxon>
    </lineage>
</organism>
<feature type="region of interest" description="Disordered" evidence="1">
    <location>
        <begin position="421"/>
        <end position="475"/>
    </location>
</feature>
<dbReference type="Proteomes" id="UP000019763">
    <property type="component" value="Unassembled WGS sequence"/>
</dbReference>
<reference evidence="2" key="1">
    <citation type="submission" date="2013-12" db="EMBL/GenBank/DDBJ databases">
        <authorList>
            <person name="Omoto C.K."/>
            <person name="Sibley D."/>
            <person name="Venepally P."/>
            <person name="Hadjithomas M."/>
            <person name="Karamycheva S."/>
            <person name="Brunk B."/>
            <person name="Roos D."/>
            <person name="Caler E."/>
            <person name="Lorenzi H."/>
        </authorList>
    </citation>
    <scope>NUCLEOTIDE SEQUENCE</scope>
</reference>
<name>A0A023BCK6_GRENI</name>
<dbReference type="InterPro" id="IPR011990">
    <property type="entry name" value="TPR-like_helical_dom_sf"/>
</dbReference>
<evidence type="ECO:0000313" key="2">
    <source>
        <dbReference type="EMBL" id="EZG83641.1"/>
    </source>
</evidence>
<accession>A0A023BCK6</accession>
<evidence type="ECO:0000256" key="1">
    <source>
        <dbReference type="SAM" id="MobiDB-lite"/>
    </source>
</evidence>
<keyword evidence="3" id="KW-1185">Reference proteome</keyword>
<evidence type="ECO:0000313" key="3">
    <source>
        <dbReference type="Proteomes" id="UP000019763"/>
    </source>
</evidence>
<dbReference type="EMBL" id="AFNH02000105">
    <property type="protein sequence ID" value="EZG83641.1"/>
    <property type="molecule type" value="Genomic_DNA"/>
</dbReference>
<protein>
    <recommendedName>
        <fullName evidence="4">Tetratricopeptide repeat protein</fullName>
    </recommendedName>
</protein>
<dbReference type="SUPFAM" id="SSF48452">
    <property type="entry name" value="TPR-like"/>
    <property type="match status" value="1"/>
</dbReference>
<dbReference type="Gene3D" id="1.25.40.10">
    <property type="entry name" value="Tetratricopeptide repeat domain"/>
    <property type="match status" value="1"/>
</dbReference>
<dbReference type="VEuPathDB" id="CryptoDB:GNI_014320"/>
<evidence type="ECO:0008006" key="4">
    <source>
        <dbReference type="Google" id="ProtNLM"/>
    </source>
</evidence>
<feature type="region of interest" description="Disordered" evidence="1">
    <location>
        <begin position="492"/>
        <end position="516"/>
    </location>
</feature>
<comment type="caution">
    <text evidence="2">The sequence shown here is derived from an EMBL/GenBank/DDBJ whole genome shotgun (WGS) entry which is preliminary data.</text>
</comment>
<sequence>MFEGGGQDMSPLIRVASSLLEKAELYCGGGKRLNVVLGRSFPYFTAGVEKRFVLEKAFPDAAAQKAYLDSAARVLGLLHSLLALGKALSHCTEKDDSNRLLVYDLMAEASCWLGALRSPEKIYVSAVLAAVEGNWKQTLELLEKGSKKKSRVEAPEVSALRAILEMLVGTIPSIPESLPVAADLRHLASRCNLLGMKLLLPDSELPPTSIGGLLELADRLFVLKKYTEATVLLDRCEEVLAAGSDKRVRLERCGIRNYRAELLYQRGRLRHVRNERENALHMYEACLNYCPQHLPALYQLQRLRAPPSDKPLAAMENVCKEACRSLAAVTLLRNACSKTSFSPDESKAVMQAFVSDDDLEALRLKIEALMCITEKGCGGTEASRCASENLMKLMQHSALSVPAAERHTLLKQLHEKLDLHSGTGVESATGVDTGSGAGMDSGASPQARGDGSNGVLSEGIPGSVGNPGDNGGAVEMADEEDLFGETAAIDNRSEAGRPSGGSPANDGAANGGVLTTRGEQRSLTEADVVYLVLMRRTIPLDWVILYAKFTTASGSCNVATWDVIRRFAKHRGGEEGAEIGTLTALYSSGRYDELHSRLKKVVQAKNELSRCREVVVLRILHHLVRGEVQFARQIVERALSYVDGQTVASGGQSPFHWQTYAIYVDLLVLTRIGSHRSPLKCKTKELLEHIFKKDSKRRRDDLTAAPMPTTLRSRIQTLIGWILVLQGRKLKSAEKRQSGSGAAAKFTEAKNLGMQAVRACPQNWRAAFVVAEACKGLRDYAIANKIFTLVGDCVVGSQSLSSWREKAWLDDALMRETAYSLSSVKPAPIASQGKLIRAAQSIVDTDGLSTQSFLTKLAASVKDPRLANVVFHIILQYKQTHKIGLPLTNALAHVGTLACLERAKETESIKNPKILSDLISDAEKVAEAYRTVLTQKQLAEKVPDVFVPHGKGALAYLVSLDQPVVGPLYDDDAKLATDMEDVVTKDILEDLPRTESLRRKLEQDIEALIERLKDLQPLVRHEYATACAVREERLRENDKILKDLEDKTAIEDPIVFGFGGAT</sequence>
<proteinExistence type="predicted"/>